<organism evidence="2 3">
    <name type="scientific">Sinorhizobium kostiense</name>
    <dbReference type="NCBI Taxonomy" id="76747"/>
    <lineage>
        <taxon>Bacteria</taxon>
        <taxon>Pseudomonadati</taxon>
        <taxon>Pseudomonadota</taxon>
        <taxon>Alphaproteobacteria</taxon>
        <taxon>Hyphomicrobiales</taxon>
        <taxon>Rhizobiaceae</taxon>
        <taxon>Sinorhizobium/Ensifer group</taxon>
        <taxon>Sinorhizobium</taxon>
    </lineage>
</organism>
<evidence type="ECO:0000313" key="3">
    <source>
        <dbReference type="Proteomes" id="UP000730739"/>
    </source>
</evidence>
<dbReference type="InterPro" id="IPR010982">
    <property type="entry name" value="Lambda_DNA-bd_dom_sf"/>
</dbReference>
<dbReference type="SMART" id="SM00530">
    <property type="entry name" value="HTH_XRE"/>
    <property type="match status" value="1"/>
</dbReference>
<dbReference type="EMBL" id="JAGILA010000002">
    <property type="protein sequence ID" value="MBP2235889.1"/>
    <property type="molecule type" value="Genomic_DNA"/>
</dbReference>
<accession>A0ABS4R0P3</accession>
<dbReference type="InterPro" id="IPR001387">
    <property type="entry name" value="Cro/C1-type_HTH"/>
</dbReference>
<gene>
    <name evidence="2" type="ORF">J2Z31_002381</name>
</gene>
<evidence type="ECO:0000259" key="1">
    <source>
        <dbReference type="PROSITE" id="PS50943"/>
    </source>
</evidence>
<dbReference type="SUPFAM" id="SSF47413">
    <property type="entry name" value="lambda repressor-like DNA-binding domains"/>
    <property type="match status" value="1"/>
</dbReference>
<dbReference type="CDD" id="cd00093">
    <property type="entry name" value="HTH_XRE"/>
    <property type="match status" value="1"/>
</dbReference>
<dbReference type="Gene3D" id="1.10.260.40">
    <property type="entry name" value="lambda repressor-like DNA-binding domains"/>
    <property type="match status" value="1"/>
</dbReference>
<keyword evidence="3" id="KW-1185">Reference proteome</keyword>
<reference evidence="2 3" key="1">
    <citation type="submission" date="2021-03" db="EMBL/GenBank/DDBJ databases">
        <title>Genomic Encyclopedia of Type Strains, Phase IV (KMG-IV): sequencing the most valuable type-strain genomes for metagenomic binning, comparative biology and taxonomic classification.</title>
        <authorList>
            <person name="Goeker M."/>
        </authorList>
    </citation>
    <scope>NUCLEOTIDE SEQUENCE [LARGE SCALE GENOMIC DNA]</scope>
    <source>
        <strain evidence="2 3">DSM 13372</strain>
    </source>
</reference>
<dbReference type="Proteomes" id="UP000730739">
    <property type="component" value="Unassembled WGS sequence"/>
</dbReference>
<name>A0ABS4R0P3_9HYPH</name>
<proteinExistence type="predicted"/>
<protein>
    <submittedName>
        <fullName evidence="2">Transcriptional regulator with XRE-family HTH domain</fullName>
    </submittedName>
</protein>
<evidence type="ECO:0000313" key="2">
    <source>
        <dbReference type="EMBL" id="MBP2235889.1"/>
    </source>
</evidence>
<feature type="domain" description="HTH cro/C1-type" evidence="1">
    <location>
        <begin position="17"/>
        <end position="72"/>
    </location>
</feature>
<sequence>MRTTFTEGAMLYTGQALKRLRLLNGMKQSHVAELLQVTQATVSRWEAGVLTPSDNQQRALERLFAGSSTADAALKRLVETSTARVHLICDHSHRLLAASLPRRAEWRQDMLGALMFRYASAEIQKAESDLADLGWYESRLASLVVDTGPNGSGDVPIVAGRVLWEKIPLTDGASGRLVTTLM</sequence>
<dbReference type="PROSITE" id="PS50943">
    <property type="entry name" value="HTH_CROC1"/>
    <property type="match status" value="1"/>
</dbReference>
<comment type="caution">
    <text evidence="2">The sequence shown here is derived from an EMBL/GenBank/DDBJ whole genome shotgun (WGS) entry which is preliminary data.</text>
</comment>
<dbReference type="Pfam" id="PF01381">
    <property type="entry name" value="HTH_3"/>
    <property type="match status" value="1"/>
</dbReference>